<organism evidence="1 2">
    <name type="scientific">Ceraceosorus guamensis</name>
    <dbReference type="NCBI Taxonomy" id="1522189"/>
    <lineage>
        <taxon>Eukaryota</taxon>
        <taxon>Fungi</taxon>
        <taxon>Dikarya</taxon>
        <taxon>Basidiomycota</taxon>
        <taxon>Ustilaginomycotina</taxon>
        <taxon>Exobasidiomycetes</taxon>
        <taxon>Ceraceosorales</taxon>
        <taxon>Ceraceosoraceae</taxon>
        <taxon>Ceraceosorus</taxon>
    </lineage>
</organism>
<dbReference type="GeneID" id="37031953"/>
<dbReference type="AlphaFoldDB" id="A0A316W015"/>
<dbReference type="InParanoid" id="A0A316W015"/>
<evidence type="ECO:0000313" key="1">
    <source>
        <dbReference type="EMBL" id="PWN42864.1"/>
    </source>
</evidence>
<proteinExistence type="predicted"/>
<sequence>MGVHSGTLPVIEATRKALQRFTITRTVPKRHDSLFQASLCAAWCSSLGFEIDECCTCTCCRALLRQSFKQAVEYCSYSSLRISSCQRPKWFCQRKVDPDVRRYQEVLLETLALLPFAILRLRLVSVSNLSTSAARLAESRQRVEMREIQQRRLNFDDLIA</sequence>
<evidence type="ECO:0000313" key="2">
    <source>
        <dbReference type="Proteomes" id="UP000245783"/>
    </source>
</evidence>
<name>A0A316W015_9BASI</name>
<dbReference type="RefSeq" id="XP_025370024.1">
    <property type="nucleotide sequence ID" value="XM_025510083.1"/>
</dbReference>
<gene>
    <name evidence="1" type="ORF">IE81DRAFT_110594</name>
</gene>
<dbReference type="EMBL" id="KZ819375">
    <property type="protein sequence ID" value="PWN42864.1"/>
    <property type="molecule type" value="Genomic_DNA"/>
</dbReference>
<reference evidence="1 2" key="1">
    <citation type="journal article" date="2018" name="Mol. Biol. Evol.">
        <title>Broad Genomic Sampling Reveals a Smut Pathogenic Ancestry of the Fungal Clade Ustilaginomycotina.</title>
        <authorList>
            <person name="Kijpornyongpan T."/>
            <person name="Mondo S.J."/>
            <person name="Barry K."/>
            <person name="Sandor L."/>
            <person name="Lee J."/>
            <person name="Lipzen A."/>
            <person name="Pangilinan J."/>
            <person name="LaButti K."/>
            <person name="Hainaut M."/>
            <person name="Henrissat B."/>
            <person name="Grigoriev I.V."/>
            <person name="Spatafora J.W."/>
            <person name="Aime M.C."/>
        </authorList>
    </citation>
    <scope>NUCLEOTIDE SEQUENCE [LARGE SCALE GENOMIC DNA]</scope>
    <source>
        <strain evidence="1 2">MCA 4658</strain>
    </source>
</reference>
<accession>A0A316W015</accession>
<protein>
    <submittedName>
        <fullName evidence="1">Uncharacterized protein</fullName>
    </submittedName>
</protein>
<dbReference type="Proteomes" id="UP000245783">
    <property type="component" value="Unassembled WGS sequence"/>
</dbReference>
<keyword evidence="2" id="KW-1185">Reference proteome</keyword>